<dbReference type="OrthoDB" id="8558970at2"/>
<dbReference type="GO" id="GO:0006508">
    <property type="term" value="P:proteolysis"/>
    <property type="evidence" value="ECO:0007669"/>
    <property type="project" value="UniProtKB-KW"/>
</dbReference>
<dbReference type="AlphaFoldDB" id="A0A3P4B8K9"/>
<dbReference type="Proteomes" id="UP000277294">
    <property type="component" value="Unassembled WGS sequence"/>
</dbReference>
<reference evidence="2 3" key="1">
    <citation type="submission" date="2018-10" db="EMBL/GenBank/DDBJ databases">
        <authorList>
            <person name="Criscuolo A."/>
        </authorList>
    </citation>
    <scope>NUCLEOTIDE SEQUENCE [LARGE SCALE GENOMIC DNA]</scope>
    <source>
        <strain evidence="2">DnA1</strain>
    </source>
</reference>
<dbReference type="EMBL" id="UWPJ01000033">
    <property type="protein sequence ID" value="VCU71960.1"/>
    <property type="molecule type" value="Genomic_DNA"/>
</dbReference>
<dbReference type="Gene3D" id="2.30.130.40">
    <property type="entry name" value="LON domain-like"/>
    <property type="match status" value="1"/>
</dbReference>
<dbReference type="InterPro" id="IPR003111">
    <property type="entry name" value="Lon_prtase_N"/>
</dbReference>
<evidence type="ECO:0000259" key="1">
    <source>
        <dbReference type="PROSITE" id="PS51787"/>
    </source>
</evidence>
<keyword evidence="2" id="KW-0645">Protease</keyword>
<protein>
    <submittedName>
        <fullName evidence="2">ATP-dependent protease La (LON) domain protein</fullName>
    </submittedName>
</protein>
<dbReference type="Pfam" id="PF02190">
    <property type="entry name" value="LON_substr_bdg"/>
    <property type="match status" value="1"/>
</dbReference>
<dbReference type="GO" id="GO:0008233">
    <property type="term" value="F:peptidase activity"/>
    <property type="evidence" value="ECO:0007669"/>
    <property type="project" value="UniProtKB-KW"/>
</dbReference>
<keyword evidence="3" id="KW-1185">Reference proteome</keyword>
<proteinExistence type="predicted"/>
<name>A0A3P4B8K9_9BURK</name>
<dbReference type="PANTHER" id="PTHR46732:SF8">
    <property type="entry name" value="ATP-DEPENDENT PROTEASE LA (LON) DOMAIN PROTEIN"/>
    <property type="match status" value="1"/>
</dbReference>
<dbReference type="RefSeq" id="WP_124081556.1">
    <property type="nucleotide sequence ID" value="NZ_UWPJ01000033.1"/>
</dbReference>
<organism evidence="2 3">
    <name type="scientific">Pigmentiphaga humi</name>
    <dbReference type="NCBI Taxonomy" id="2478468"/>
    <lineage>
        <taxon>Bacteria</taxon>
        <taxon>Pseudomonadati</taxon>
        <taxon>Pseudomonadota</taxon>
        <taxon>Betaproteobacteria</taxon>
        <taxon>Burkholderiales</taxon>
        <taxon>Alcaligenaceae</taxon>
        <taxon>Pigmentiphaga</taxon>
    </lineage>
</organism>
<sequence>MPTTTPLFPLGRALYPDGVLHLRVFEVRYLDMIRQCIANQTPFGVVPLLAGHEVRTPEGREVLADYGTLARIADWDAPQPGLLQLRCTGALRFRLVSSELGKYGLWSGAIEEIPEDPAVPIPEALQSCANLLGSLIADLQHKHVPLADMPIAPPFRLDECGWVADRWAELLPLLPPQQRHLLADLDPEKRLGQIHAILRRRKLVEE</sequence>
<keyword evidence="2" id="KW-0378">Hydrolase</keyword>
<accession>A0A3P4B8K9</accession>
<evidence type="ECO:0000313" key="3">
    <source>
        <dbReference type="Proteomes" id="UP000277294"/>
    </source>
</evidence>
<evidence type="ECO:0000313" key="2">
    <source>
        <dbReference type="EMBL" id="VCU71960.1"/>
    </source>
</evidence>
<dbReference type="InterPro" id="IPR046336">
    <property type="entry name" value="Lon_prtase_N_sf"/>
</dbReference>
<dbReference type="PROSITE" id="PS51787">
    <property type="entry name" value="LON_N"/>
    <property type="match status" value="1"/>
</dbReference>
<dbReference type="InterPro" id="IPR015947">
    <property type="entry name" value="PUA-like_sf"/>
</dbReference>
<dbReference type="SMART" id="SM00464">
    <property type="entry name" value="LON"/>
    <property type="match status" value="1"/>
</dbReference>
<dbReference type="SUPFAM" id="SSF88697">
    <property type="entry name" value="PUA domain-like"/>
    <property type="match status" value="1"/>
</dbReference>
<dbReference type="Gene3D" id="1.10.4060.10">
    <property type="entry name" value="BPP1347 like domain"/>
    <property type="match status" value="1"/>
</dbReference>
<gene>
    <name evidence="2" type="ORF">PIGHUM_04052</name>
</gene>
<feature type="domain" description="Lon N-terminal" evidence="1">
    <location>
        <begin position="1"/>
        <end position="202"/>
    </location>
</feature>
<dbReference type="PANTHER" id="PTHR46732">
    <property type="entry name" value="ATP-DEPENDENT PROTEASE LA (LON) DOMAIN PROTEIN"/>
    <property type="match status" value="1"/>
</dbReference>